<evidence type="ECO:0000313" key="1">
    <source>
        <dbReference type="EMBL" id="GBD08087.1"/>
    </source>
</evidence>
<evidence type="ECO:0000313" key="2">
    <source>
        <dbReference type="Proteomes" id="UP000236642"/>
    </source>
</evidence>
<gene>
    <name evidence="1" type="ORF">HRbin22_00319</name>
</gene>
<name>A0A2H5Y3T6_9CHLR</name>
<dbReference type="InterPro" id="IPR029063">
    <property type="entry name" value="SAM-dependent_MTases_sf"/>
</dbReference>
<dbReference type="Proteomes" id="UP000236642">
    <property type="component" value="Unassembled WGS sequence"/>
</dbReference>
<reference evidence="2" key="1">
    <citation type="submission" date="2017-09" db="EMBL/GenBank/DDBJ databases">
        <title>Metaegenomics of thermophilic ammonia-oxidizing enrichment culture.</title>
        <authorList>
            <person name="Kato S."/>
            <person name="Suzuki K."/>
        </authorList>
    </citation>
    <scope>NUCLEOTIDE SEQUENCE [LARGE SCALE GENOMIC DNA]</scope>
</reference>
<dbReference type="Gene3D" id="3.40.50.150">
    <property type="entry name" value="Vaccinia Virus protein VP39"/>
    <property type="match status" value="1"/>
</dbReference>
<protein>
    <submittedName>
        <fullName evidence="1">Uncharacterized protein</fullName>
    </submittedName>
</protein>
<dbReference type="SUPFAM" id="SSF53335">
    <property type="entry name" value="S-adenosyl-L-methionine-dependent methyltransferases"/>
    <property type="match status" value="1"/>
</dbReference>
<accession>A0A2H5Y3T6</accession>
<dbReference type="AlphaFoldDB" id="A0A2H5Y3T6"/>
<dbReference type="EMBL" id="BEHY01000004">
    <property type="protein sequence ID" value="GBD08087.1"/>
    <property type="molecule type" value="Genomic_DNA"/>
</dbReference>
<comment type="caution">
    <text evidence="1">The sequence shown here is derived from an EMBL/GenBank/DDBJ whole genome shotgun (WGS) entry which is preliminary data.</text>
</comment>
<organism evidence="1 2">
    <name type="scientific">Candidatus Thermoflexus japonica</name>
    <dbReference type="NCBI Taxonomy" id="2035417"/>
    <lineage>
        <taxon>Bacteria</taxon>
        <taxon>Bacillati</taxon>
        <taxon>Chloroflexota</taxon>
        <taxon>Thermoflexia</taxon>
        <taxon>Thermoflexales</taxon>
        <taxon>Thermoflexaceae</taxon>
        <taxon>Thermoflexus</taxon>
    </lineage>
</organism>
<sequence>MVDSIAGRLIRDWEPLWAPYEEEVYGWILARLRPGERVLDIGAGDLRMSLRMAEWGCQVVAVERQWALLATSLRAFGISPEALQWERPLQVSGGLTIVWADARTWPFPPVETAVLLMRHCASFPLYIRKLRAAGCRRLFTNARWRMGVEEVDLGPALSFERVPPGWYACRCGAVGFREGPPEQIDAAALERIWEVEECPACGFTGPKVPLAG</sequence>
<proteinExistence type="predicted"/>